<feature type="transmembrane region" description="Helical" evidence="2">
    <location>
        <begin position="364"/>
        <end position="380"/>
    </location>
</feature>
<accession>A0A370PG05</accession>
<dbReference type="EMBL" id="KZ851856">
    <property type="protein sequence ID" value="RDK41136.1"/>
    <property type="molecule type" value="Genomic_DNA"/>
</dbReference>
<organism evidence="3 4">
    <name type="scientific">Aspergillus phoenicis ATCC 13157</name>
    <dbReference type="NCBI Taxonomy" id="1353007"/>
    <lineage>
        <taxon>Eukaryota</taxon>
        <taxon>Fungi</taxon>
        <taxon>Dikarya</taxon>
        <taxon>Ascomycota</taxon>
        <taxon>Pezizomycotina</taxon>
        <taxon>Eurotiomycetes</taxon>
        <taxon>Eurotiomycetidae</taxon>
        <taxon>Eurotiales</taxon>
        <taxon>Aspergillaceae</taxon>
        <taxon>Aspergillus</taxon>
    </lineage>
</organism>
<keyword evidence="2" id="KW-0812">Transmembrane</keyword>
<proteinExistence type="predicted"/>
<evidence type="ECO:0000256" key="1">
    <source>
        <dbReference type="SAM" id="MobiDB-lite"/>
    </source>
</evidence>
<feature type="transmembrane region" description="Helical" evidence="2">
    <location>
        <begin position="340"/>
        <end position="358"/>
    </location>
</feature>
<reference evidence="3 4" key="1">
    <citation type="submission" date="2018-07" db="EMBL/GenBank/DDBJ databases">
        <title>Section-level genome sequencing of Aspergillus section Nigri to investigate inter- and intra-species variation.</title>
        <authorList>
            <consortium name="DOE Joint Genome Institute"/>
            <person name="Vesth T.C."/>
            <person name="Nybo J.L."/>
            <person name="Theobald S."/>
            <person name="Frisvad J.C."/>
            <person name="Larsen T.O."/>
            <person name="Nielsen K.F."/>
            <person name="Hoof J.B."/>
            <person name="Brandl J."/>
            <person name="Salamov A."/>
            <person name="Riley R."/>
            <person name="Gladden J.M."/>
            <person name="Phatale P."/>
            <person name="Nielsen M.T."/>
            <person name="Lyhne E.K."/>
            <person name="Kogle M.E."/>
            <person name="Strasser K."/>
            <person name="McDonnell E."/>
            <person name="Barry K."/>
            <person name="Clum A."/>
            <person name="Chen C."/>
            <person name="Nolan M."/>
            <person name="Sandor L."/>
            <person name="Kuo A."/>
            <person name="Lipzen A."/>
            <person name="Hainaut M."/>
            <person name="Drula E."/>
            <person name="Tsang A."/>
            <person name="Magnuson J.K."/>
            <person name="Henrissat B."/>
            <person name="Wiebenga A."/>
            <person name="Simmons B.A."/>
            <person name="Makela M.R."/>
            <person name="De vries R.P."/>
            <person name="Grigoriev I.V."/>
            <person name="Mortensen U.H."/>
            <person name="Baker S.E."/>
            <person name="Andersen M.R."/>
        </authorList>
    </citation>
    <scope>NUCLEOTIDE SEQUENCE [LARGE SCALE GENOMIC DNA]</scope>
    <source>
        <strain evidence="3 4">ATCC 13157</strain>
    </source>
</reference>
<keyword evidence="2" id="KW-1133">Transmembrane helix</keyword>
<keyword evidence="4" id="KW-1185">Reference proteome</keyword>
<feature type="compositionally biased region" description="Basic and acidic residues" evidence="1">
    <location>
        <begin position="95"/>
        <end position="107"/>
    </location>
</feature>
<dbReference type="AlphaFoldDB" id="A0A370PG05"/>
<protein>
    <submittedName>
        <fullName evidence="3">Uncharacterized protein</fullName>
    </submittedName>
</protein>
<sequence>MQDISQPTRALTRPRYNYDDFPRNPADYLAANRDLTQRYLQFINISWIYAHLPRTTQEQILPHTDPRRTQNSPPIASIAAPDSSRTPGRRVRRPRGQDTRPPGAHEIRKSKLANLFKPMLEQDFPVILICWGKKERCQIVPVVITDPTDEVTAWQTISREYYAHRGPWTKYLPWCCVNKVEIVDISIAGKKLAMGNQSTGNEYVGIYHSEDLVAKRKHLEQVIADYKPREWFCPYDISTGTVDCVIECVGSCMDNAECPERIKSKAKRELSLLSLRPILTQCFFRADIAAHNSLLNSEGLIHGHKDILGKLDDWHCPESGEIRFRGLMIRNYRECNLRQMVLFLMIMLIFLSIALARIIFNDWAIAWTVGGVFVGLLGLLKRWE</sequence>
<name>A0A370PG05_ASPPH</name>
<keyword evidence="2" id="KW-0472">Membrane</keyword>
<feature type="region of interest" description="Disordered" evidence="1">
    <location>
        <begin position="1"/>
        <end position="24"/>
    </location>
</feature>
<dbReference type="Proteomes" id="UP000254937">
    <property type="component" value="Unassembled WGS sequence"/>
</dbReference>
<feature type="region of interest" description="Disordered" evidence="1">
    <location>
        <begin position="63"/>
        <end position="107"/>
    </location>
</feature>
<gene>
    <name evidence="3" type="ORF">M752DRAFT_277172</name>
</gene>
<evidence type="ECO:0000313" key="4">
    <source>
        <dbReference type="Proteomes" id="UP000254937"/>
    </source>
</evidence>
<evidence type="ECO:0000313" key="3">
    <source>
        <dbReference type="EMBL" id="RDK41136.1"/>
    </source>
</evidence>
<evidence type="ECO:0000256" key="2">
    <source>
        <dbReference type="SAM" id="Phobius"/>
    </source>
</evidence>